<dbReference type="RefSeq" id="WP_345595410.1">
    <property type="nucleotide sequence ID" value="NZ_BAABJG010000063.1"/>
</dbReference>
<comment type="caution">
    <text evidence="1">The sequence shown here is derived from an EMBL/GenBank/DDBJ whole genome shotgun (WGS) entry which is preliminary data.</text>
</comment>
<keyword evidence="2" id="KW-1185">Reference proteome</keyword>
<accession>A0ABW3UI56</accession>
<name>A0ABW3UI56_9BACL</name>
<reference evidence="2" key="1">
    <citation type="journal article" date="2019" name="Int. J. Syst. Evol. Microbiol.">
        <title>The Global Catalogue of Microorganisms (GCM) 10K type strain sequencing project: providing services to taxonomists for standard genome sequencing and annotation.</title>
        <authorList>
            <consortium name="The Broad Institute Genomics Platform"/>
            <consortium name="The Broad Institute Genome Sequencing Center for Infectious Disease"/>
            <person name="Wu L."/>
            <person name="Ma J."/>
        </authorList>
    </citation>
    <scope>NUCLEOTIDE SEQUENCE [LARGE SCALE GENOMIC DNA]</scope>
    <source>
        <strain evidence="2">CCUG 53270</strain>
    </source>
</reference>
<sequence length="229" mass="26603">MSDSYMKHLKKDKWYHGTTLEGWKGICEKGVLAAYNIGHELDFGYGFYLTPIKSQAEKFITTLLRVTKEDNEMLSEIGSMFSFEDNKDSKIAVVVEFDFTPLEWMARKDEYTYKILNAYDDEFAEFVFYNRTENDDGSKQHSYDYIFGVMSDSNPIIDIARYKNGEIGKEEVIESFKKSTSAKQLSIHNQKLCDIIKPSRAYVIDTGEELDINEYLNKRKQKFIGRSAI</sequence>
<evidence type="ECO:0000313" key="1">
    <source>
        <dbReference type="EMBL" id="MFD1219461.1"/>
    </source>
</evidence>
<proteinExistence type="predicted"/>
<dbReference type="InterPro" id="IPR025051">
    <property type="entry name" value="DUF3990"/>
</dbReference>
<gene>
    <name evidence="1" type="ORF">ACFQ4B_04985</name>
</gene>
<evidence type="ECO:0000313" key="2">
    <source>
        <dbReference type="Proteomes" id="UP001597180"/>
    </source>
</evidence>
<dbReference type="Pfam" id="PF13151">
    <property type="entry name" value="DUF3990"/>
    <property type="match status" value="1"/>
</dbReference>
<protein>
    <submittedName>
        <fullName evidence="1">DUF3990 domain-containing protein</fullName>
    </submittedName>
</protein>
<organism evidence="1 2">
    <name type="scientific">Paenibacillus vulneris</name>
    <dbReference type="NCBI Taxonomy" id="1133364"/>
    <lineage>
        <taxon>Bacteria</taxon>
        <taxon>Bacillati</taxon>
        <taxon>Bacillota</taxon>
        <taxon>Bacilli</taxon>
        <taxon>Bacillales</taxon>
        <taxon>Paenibacillaceae</taxon>
        <taxon>Paenibacillus</taxon>
    </lineage>
</organism>
<dbReference type="EMBL" id="JBHTLU010000012">
    <property type="protein sequence ID" value="MFD1219461.1"/>
    <property type="molecule type" value="Genomic_DNA"/>
</dbReference>
<dbReference type="Proteomes" id="UP001597180">
    <property type="component" value="Unassembled WGS sequence"/>
</dbReference>